<evidence type="ECO:0000256" key="1">
    <source>
        <dbReference type="SAM" id="MobiDB-lite"/>
    </source>
</evidence>
<reference evidence="2" key="1">
    <citation type="submission" date="2022-03" db="EMBL/GenBank/DDBJ databases">
        <authorList>
            <person name="Alioto T."/>
            <person name="Alioto T."/>
            <person name="Gomez Garrido J."/>
        </authorList>
    </citation>
    <scope>NUCLEOTIDE SEQUENCE</scope>
</reference>
<dbReference type="AlphaFoldDB" id="A0AAD1VQF3"/>
<accession>A0AAD1VQF3</accession>
<proteinExistence type="predicted"/>
<sequence>MAKEPETTLPRCPTAGEPPTQEMAPPKSQRASDFFRQCKGGKQRMEQDGRGSRSPTHSSDAGSDTDSRQVTADDLSVSEKHLGAMLQDLHTSMKTDFQAAVSDMRKDIHEVDTGECTRRKN</sequence>
<feature type="region of interest" description="Disordered" evidence="1">
    <location>
        <begin position="1"/>
        <end position="76"/>
    </location>
</feature>
<dbReference type="EMBL" id="OW240912">
    <property type="protein sequence ID" value="CAH2223674.1"/>
    <property type="molecule type" value="Genomic_DNA"/>
</dbReference>
<feature type="compositionally biased region" description="Polar residues" evidence="1">
    <location>
        <begin position="53"/>
        <end position="70"/>
    </location>
</feature>
<gene>
    <name evidence="2" type="ORF">PECUL_23A015217</name>
</gene>
<keyword evidence="3" id="KW-1185">Reference proteome</keyword>
<dbReference type="Proteomes" id="UP001295444">
    <property type="component" value="Chromosome 01"/>
</dbReference>
<evidence type="ECO:0000313" key="3">
    <source>
        <dbReference type="Proteomes" id="UP001295444"/>
    </source>
</evidence>
<protein>
    <submittedName>
        <fullName evidence="2">Uncharacterized protein</fullName>
    </submittedName>
</protein>
<organism evidence="2 3">
    <name type="scientific">Pelobates cultripes</name>
    <name type="common">Western spadefoot toad</name>
    <dbReference type="NCBI Taxonomy" id="61616"/>
    <lineage>
        <taxon>Eukaryota</taxon>
        <taxon>Metazoa</taxon>
        <taxon>Chordata</taxon>
        <taxon>Craniata</taxon>
        <taxon>Vertebrata</taxon>
        <taxon>Euteleostomi</taxon>
        <taxon>Amphibia</taxon>
        <taxon>Batrachia</taxon>
        <taxon>Anura</taxon>
        <taxon>Pelobatoidea</taxon>
        <taxon>Pelobatidae</taxon>
        <taxon>Pelobates</taxon>
    </lineage>
</organism>
<evidence type="ECO:0000313" key="2">
    <source>
        <dbReference type="EMBL" id="CAH2223674.1"/>
    </source>
</evidence>
<name>A0AAD1VQF3_PELCU</name>